<reference evidence="2" key="1">
    <citation type="submission" date="2021-01" db="EMBL/GenBank/DDBJ databases">
        <authorList>
            <person name="Corre E."/>
            <person name="Pelletier E."/>
            <person name="Niang G."/>
            <person name="Scheremetjew M."/>
            <person name="Finn R."/>
            <person name="Kale V."/>
            <person name="Holt S."/>
            <person name="Cochrane G."/>
            <person name="Meng A."/>
            <person name="Brown T."/>
            <person name="Cohen L."/>
        </authorList>
    </citation>
    <scope>NUCLEOTIDE SEQUENCE</scope>
    <source>
        <strain evidence="2">CCMP219</strain>
    </source>
</reference>
<feature type="compositionally biased region" description="Basic and acidic residues" evidence="1">
    <location>
        <begin position="46"/>
        <end position="55"/>
    </location>
</feature>
<feature type="region of interest" description="Disordered" evidence="1">
    <location>
        <begin position="38"/>
        <end position="91"/>
    </location>
</feature>
<protein>
    <submittedName>
        <fullName evidence="2">Uncharacterized protein</fullName>
    </submittedName>
</protein>
<gene>
    <name evidence="2" type="ORF">CEUR00632_LOCUS12804</name>
</gene>
<dbReference type="AlphaFoldDB" id="A0A7R9YYS9"/>
<name>A0A7R9YYS9_9CHLO</name>
<accession>A0A7R9YYS9</accession>
<proteinExistence type="predicted"/>
<dbReference type="EMBL" id="HBEC01027802">
    <property type="protein sequence ID" value="CAD8295025.1"/>
    <property type="molecule type" value="Transcribed_RNA"/>
</dbReference>
<organism evidence="2">
    <name type="scientific">Chlamydomonas euryale</name>
    <dbReference type="NCBI Taxonomy" id="1486919"/>
    <lineage>
        <taxon>Eukaryota</taxon>
        <taxon>Viridiplantae</taxon>
        <taxon>Chlorophyta</taxon>
        <taxon>core chlorophytes</taxon>
        <taxon>Chlorophyceae</taxon>
        <taxon>CS clade</taxon>
        <taxon>Chlamydomonadales</taxon>
        <taxon>Chlamydomonadaceae</taxon>
        <taxon>Chlamydomonas</taxon>
    </lineage>
</organism>
<sequence length="91" mass="9464">MDTDMGVERAKGQTVADLPMAWDDREAVDGVGRAQSVQLKAGGAGGERRVRVDAKQRRRREALRRMLDGMEAHGGDAGSSGGGGGGEPGSK</sequence>
<feature type="compositionally biased region" description="Gly residues" evidence="1">
    <location>
        <begin position="75"/>
        <end position="91"/>
    </location>
</feature>
<evidence type="ECO:0000313" key="2">
    <source>
        <dbReference type="EMBL" id="CAD8295025.1"/>
    </source>
</evidence>
<feature type="compositionally biased region" description="Basic and acidic residues" evidence="1">
    <location>
        <begin position="63"/>
        <end position="74"/>
    </location>
</feature>
<evidence type="ECO:0000256" key="1">
    <source>
        <dbReference type="SAM" id="MobiDB-lite"/>
    </source>
</evidence>